<keyword evidence="4" id="KW-1185">Reference proteome</keyword>
<dbReference type="RefSeq" id="WP_093419867.1">
    <property type="nucleotide sequence ID" value="NZ_FOZX01000006.1"/>
</dbReference>
<dbReference type="InterPro" id="IPR013784">
    <property type="entry name" value="Carb-bd-like_fold"/>
</dbReference>
<dbReference type="Proteomes" id="UP000198852">
    <property type="component" value="Unassembled WGS sequence"/>
</dbReference>
<evidence type="ECO:0000313" key="4">
    <source>
        <dbReference type="Proteomes" id="UP000198852"/>
    </source>
</evidence>
<dbReference type="PANTHER" id="PTHR34406">
    <property type="entry name" value="PROTEIN YCEI"/>
    <property type="match status" value="1"/>
</dbReference>
<feature type="domain" description="Lipid/polyisoprenoid-binding YceI-like" evidence="2">
    <location>
        <begin position="116"/>
        <end position="284"/>
    </location>
</feature>
<dbReference type="Gene3D" id="2.60.40.1120">
    <property type="entry name" value="Carboxypeptidase-like, regulatory domain"/>
    <property type="match status" value="1"/>
</dbReference>
<accession>A0A1I6TBX0</accession>
<dbReference type="STRING" id="95161.SAMN05660874_03858"/>
<dbReference type="GO" id="GO:0030246">
    <property type="term" value="F:carbohydrate binding"/>
    <property type="evidence" value="ECO:0007669"/>
    <property type="project" value="InterPro"/>
</dbReference>
<sequence>MDLGQPQAASGNGQTGAARGTGAVTASVLGSDGWPVPEAVLTLIDSSGAQVARAQGDGKGSLLASGLAAGAYTAIITAIGHEPVARTTLVHEGATANLGDVEVRRVGGADLPAPGLWRIDPVHSSIQVTAKHLGLSSIHGRFNEFSGEVRIGTPIEQSLVEARIKADTIDTGNTMRDDHLRTEDFLNVAEHPEIAFRSTGLRPRGGDKWDLQGELTMLGVTKPVLLDTRFDGVGPDQWGGTRASASAVAQLRRDDFAVRFSQSLASGIAAVGMTLRVQIDIQAVLEEG</sequence>
<dbReference type="EMBL" id="FOZX01000006">
    <property type="protein sequence ID" value="SFS86680.1"/>
    <property type="molecule type" value="Genomic_DNA"/>
</dbReference>
<dbReference type="AlphaFoldDB" id="A0A1I6TBX0"/>
<dbReference type="PANTHER" id="PTHR34406:SF1">
    <property type="entry name" value="PROTEIN YCEI"/>
    <property type="match status" value="1"/>
</dbReference>
<protein>
    <submittedName>
        <fullName evidence="3">Polyisoprenoid-binding protein YceI</fullName>
    </submittedName>
</protein>
<dbReference type="SUPFAM" id="SSF49452">
    <property type="entry name" value="Starch-binding domain-like"/>
    <property type="match status" value="1"/>
</dbReference>
<dbReference type="OrthoDB" id="9811006at2"/>
<evidence type="ECO:0000313" key="3">
    <source>
        <dbReference type="EMBL" id="SFS86680.1"/>
    </source>
</evidence>
<dbReference type="Gene3D" id="2.40.128.110">
    <property type="entry name" value="Lipid/polyisoprenoid-binding, YceI-like"/>
    <property type="match status" value="1"/>
</dbReference>
<evidence type="ECO:0000256" key="1">
    <source>
        <dbReference type="ARBA" id="ARBA00008812"/>
    </source>
</evidence>
<comment type="similarity">
    <text evidence="1">Belongs to the UPF0312 family.</text>
</comment>
<evidence type="ECO:0000259" key="2">
    <source>
        <dbReference type="SMART" id="SM00867"/>
    </source>
</evidence>
<dbReference type="SMART" id="SM00867">
    <property type="entry name" value="YceI"/>
    <property type="match status" value="1"/>
</dbReference>
<dbReference type="SUPFAM" id="SSF101874">
    <property type="entry name" value="YceI-like"/>
    <property type="match status" value="1"/>
</dbReference>
<dbReference type="Pfam" id="PF04264">
    <property type="entry name" value="YceI"/>
    <property type="match status" value="1"/>
</dbReference>
<dbReference type="InterPro" id="IPR007372">
    <property type="entry name" value="Lipid/polyisoprenoid-bd_YceI"/>
</dbReference>
<proteinExistence type="inferred from homology"/>
<name>A0A1I6TBX0_9PSEU</name>
<dbReference type="InterPro" id="IPR036761">
    <property type="entry name" value="TTHA0802/YceI-like_sf"/>
</dbReference>
<reference evidence="4" key="1">
    <citation type="submission" date="2016-10" db="EMBL/GenBank/DDBJ databases">
        <authorList>
            <person name="Varghese N."/>
            <person name="Submissions S."/>
        </authorList>
    </citation>
    <scope>NUCLEOTIDE SEQUENCE [LARGE SCALE GENOMIC DNA]</scope>
    <source>
        <strain evidence="4">DSM 44771</strain>
    </source>
</reference>
<gene>
    <name evidence="3" type="ORF">SAMN05660874_03858</name>
</gene>
<organism evidence="3 4">
    <name type="scientific">Saccharopolyspora flava</name>
    <dbReference type="NCBI Taxonomy" id="95161"/>
    <lineage>
        <taxon>Bacteria</taxon>
        <taxon>Bacillati</taxon>
        <taxon>Actinomycetota</taxon>
        <taxon>Actinomycetes</taxon>
        <taxon>Pseudonocardiales</taxon>
        <taxon>Pseudonocardiaceae</taxon>
        <taxon>Saccharopolyspora</taxon>
    </lineage>
</organism>